<evidence type="ECO:0000256" key="5">
    <source>
        <dbReference type="ARBA" id="ARBA00022691"/>
    </source>
</evidence>
<evidence type="ECO:0000313" key="8">
    <source>
        <dbReference type="Proteomes" id="UP001165427"/>
    </source>
</evidence>
<evidence type="ECO:0000259" key="6">
    <source>
        <dbReference type="Pfam" id="PF00590"/>
    </source>
</evidence>
<keyword evidence="2" id="KW-0169">Cobalamin biosynthesis</keyword>
<dbReference type="NCBIfam" id="TIGR02467">
    <property type="entry name" value="CbiE"/>
    <property type="match status" value="1"/>
</dbReference>
<gene>
    <name evidence="7" type="primary">cbiE</name>
    <name evidence="7" type="ORF">MRX98_05090</name>
</gene>
<dbReference type="PANTHER" id="PTHR43182">
    <property type="entry name" value="COBALT-PRECORRIN-6B C(15)-METHYLTRANSFERASE (DECARBOXYLATING)"/>
    <property type="match status" value="1"/>
</dbReference>
<dbReference type="InterPro" id="IPR014776">
    <property type="entry name" value="4pyrrole_Mease_sub2"/>
</dbReference>
<dbReference type="GO" id="GO:0008276">
    <property type="term" value="F:protein methyltransferase activity"/>
    <property type="evidence" value="ECO:0007669"/>
    <property type="project" value="InterPro"/>
</dbReference>
<keyword evidence="8" id="KW-1185">Reference proteome</keyword>
<sequence length="216" mass="22429">MIPDADPLPIAIVGCGPGAPEYLTAAGQDAIRSAAVLVGSAQLLALHAAAGQARVVFGSDVAETLAQIERHRRRHAVAVLVSGDPGLCSLARPVLRRFGRASCRVIPGVSAVQAAFAAVGVDWLDAAIVDAHHALPEADIEALSDRQKIAVLGGHREALAWIVRLGARLGDAYTPVVCEDLTLPGERVRILAPGSSVQGPLASRTIVLFLGKELLT</sequence>
<dbReference type="Pfam" id="PF00590">
    <property type="entry name" value="TP_methylase"/>
    <property type="match status" value="1"/>
</dbReference>
<proteinExistence type="predicted"/>
<dbReference type="GO" id="GO:0009236">
    <property type="term" value="P:cobalamin biosynthetic process"/>
    <property type="evidence" value="ECO:0007669"/>
    <property type="project" value="UniProtKB-KW"/>
</dbReference>
<dbReference type="PANTHER" id="PTHR43182:SF1">
    <property type="entry name" value="COBALT-PRECORRIN-7 C(5)-METHYLTRANSFERASE"/>
    <property type="match status" value="1"/>
</dbReference>
<comment type="caution">
    <text evidence="7">The sequence shown here is derived from an EMBL/GenBank/DDBJ whole genome shotgun (WGS) entry which is preliminary data.</text>
</comment>
<dbReference type="InterPro" id="IPR050714">
    <property type="entry name" value="Cobalamin_biosynth_MTase"/>
</dbReference>
<dbReference type="Gene3D" id="3.40.1010.10">
    <property type="entry name" value="Cobalt-precorrin-4 Transmethylase, Domain 1"/>
    <property type="match status" value="1"/>
</dbReference>
<keyword evidence="3" id="KW-0489">Methyltransferase</keyword>
<accession>A0AA41R2Y2</accession>
<dbReference type="InterPro" id="IPR035996">
    <property type="entry name" value="4pyrrol_Methylase_sf"/>
</dbReference>
<evidence type="ECO:0000256" key="2">
    <source>
        <dbReference type="ARBA" id="ARBA00022573"/>
    </source>
</evidence>
<dbReference type="InterPro" id="IPR000878">
    <property type="entry name" value="4pyrrol_Mease"/>
</dbReference>
<keyword evidence="5" id="KW-0949">S-adenosyl-L-methionine</keyword>
<dbReference type="Proteomes" id="UP001165427">
    <property type="component" value="Unassembled WGS sequence"/>
</dbReference>
<comment type="pathway">
    <text evidence="1">Cofactor biosynthesis; adenosylcobalamin biosynthesis.</text>
</comment>
<name>A0AA41R2Y2_9BACT</name>
<evidence type="ECO:0000256" key="3">
    <source>
        <dbReference type="ARBA" id="ARBA00022603"/>
    </source>
</evidence>
<dbReference type="EMBL" id="JALJRB010000004">
    <property type="protein sequence ID" value="MCJ8499940.1"/>
    <property type="molecule type" value="Genomic_DNA"/>
</dbReference>
<organism evidence="7 8">
    <name type="scientific">Desulfatitalea alkaliphila</name>
    <dbReference type="NCBI Taxonomy" id="2929485"/>
    <lineage>
        <taxon>Bacteria</taxon>
        <taxon>Pseudomonadati</taxon>
        <taxon>Thermodesulfobacteriota</taxon>
        <taxon>Desulfobacteria</taxon>
        <taxon>Desulfobacterales</taxon>
        <taxon>Desulfosarcinaceae</taxon>
        <taxon>Desulfatitalea</taxon>
    </lineage>
</organism>
<dbReference type="Gene3D" id="3.30.950.10">
    <property type="entry name" value="Methyltransferase, Cobalt-precorrin-4 Transmethylase, Domain 2"/>
    <property type="match status" value="1"/>
</dbReference>
<keyword evidence="4" id="KW-0808">Transferase</keyword>
<protein>
    <submittedName>
        <fullName evidence="7">Precorrin-6y C5,15-methyltransferase (Decarboxylating) subunit CbiE</fullName>
    </submittedName>
</protein>
<dbReference type="AlphaFoldDB" id="A0AA41R2Y2"/>
<evidence type="ECO:0000313" key="7">
    <source>
        <dbReference type="EMBL" id="MCJ8499940.1"/>
    </source>
</evidence>
<reference evidence="7" key="1">
    <citation type="submission" date="2022-04" db="EMBL/GenBank/DDBJ databases">
        <title>Desulfatitalea alkaliphila sp. nov., a novel anaerobic sulfate-reducing bacterium isolated from terrestrial mud volcano, Taman Peninsula, Russia.</title>
        <authorList>
            <person name="Khomyakova M.A."/>
            <person name="Merkel A.Y."/>
            <person name="Slobodkin A.I."/>
        </authorList>
    </citation>
    <scope>NUCLEOTIDE SEQUENCE</scope>
    <source>
        <strain evidence="7">M08but</strain>
    </source>
</reference>
<evidence type="ECO:0000256" key="4">
    <source>
        <dbReference type="ARBA" id="ARBA00022679"/>
    </source>
</evidence>
<dbReference type="GO" id="GO:0032259">
    <property type="term" value="P:methylation"/>
    <property type="evidence" value="ECO:0007669"/>
    <property type="project" value="UniProtKB-KW"/>
</dbReference>
<dbReference type="CDD" id="cd11644">
    <property type="entry name" value="Precorrin-6Y-MT"/>
    <property type="match status" value="1"/>
</dbReference>
<dbReference type="RefSeq" id="WP_246903932.1">
    <property type="nucleotide sequence ID" value="NZ_JALJRB010000004.1"/>
</dbReference>
<feature type="domain" description="Tetrapyrrole methylase" evidence="6">
    <location>
        <begin position="10"/>
        <end position="189"/>
    </location>
</feature>
<dbReference type="InterPro" id="IPR014777">
    <property type="entry name" value="4pyrrole_Mease_sub1"/>
</dbReference>
<evidence type="ECO:0000256" key="1">
    <source>
        <dbReference type="ARBA" id="ARBA00004953"/>
    </source>
</evidence>
<dbReference type="InterPro" id="IPR012818">
    <property type="entry name" value="CbiE"/>
</dbReference>
<dbReference type="SUPFAM" id="SSF53790">
    <property type="entry name" value="Tetrapyrrole methylase"/>
    <property type="match status" value="1"/>
</dbReference>